<reference evidence="2" key="1">
    <citation type="journal article" date="2023" name="Front. Plant Sci.">
        <title>Chromosomal-level genome assembly of Melastoma candidum provides insights into trichome evolution.</title>
        <authorList>
            <person name="Zhong Y."/>
            <person name="Wu W."/>
            <person name="Sun C."/>
            <person name="Zou P."/>
            <person name="Liu Y."/>
            <person name="Dai S."/>
            <person name="Zhou R."/>
        </authorList>
    </citation>
    <scope>NUCLEOTIDE SEQUENCE [LARGE SCALE GENOMIC DNA]</scope>
</reference>
<protein>
    <submittedName>
        <fullName evidence="1">Uncharacterized protein</fullName>
    </submittedName>
</protein>
<evidence type="ECO:0000313" key="1">
    <source>
        <dbReference type="EMBL" id="KAI4374187.1"/>
    </source>
</evidence>
<gene>
    <name evidence="1" type="ORF">MLD38_012210</name>
</gene>
<sequence length="277" mass="30962">MSLRPSIPGHSGAVLASDFRLADPSGIGRAWDRRTCSRSLMLSSFDLGMRSGGIVSRKKRMRPLCAGNHESIVNAGEKYDLAEETELGQIKVRLYQALDGLNRGIFGVPSAKKSEIEDLVRLLESQNPNPDPMSNLDKVGGCWKLVYSTITILGSRRTKLGLRDFINLGDFFQIVDVTEGKATNVIKFNARGLNMLNGQLTIQASYKVASGSRVDITYERSTITPDRLMNVFRQNYNLLLEIFNPEGWLKITYVDNDLRIGRDNKGNLFILERSDET</sequence>
<evidence type="ECO:0000313" key="2">
    <source>
        <dbReference type="Proteomes" id="UP001057402"/>
    </source>
</evidence>
<dbReference type="Proteomes" id="UP001057402">
    <property type="component" value="Chromosome 4"/>
</dbReference>
<dbReference type="EMBL" id="CM042883">
    <property type="protein sequence ID" value="KAI4374187.1"/>
    <property type="molecule type" value="Genomic_DNA"/>
</dbReference>
<accession>A0ACB9R574</accession>
<name>A0ACB9R574_9MYRT</name>
<comment type="caution">
    <text evidence="1">The sequence shown here is derived from an EMBL/GenBank/DDBJ whole genome shotgun (WGS) entry which is preliminary data.</text>
</comment>
<keyword evidence="2" id="KW-1185">Reference proteome</keyword>
<organism evidence="1 2">
    <name type="scientific">Melastoma candidum</name>
    <dbReference type="NCBI Taxonomy" id="119954"/>
    <lineage>
        <taxon>Eukaryota</taxon>
        <taxon>Viridiplantae</taxon>
        <taxon>Streptophyta</taxon>
        <taxon>Embryophyta</taxon>
        <taxon>Tracheophyta</taxon>
        <taxon>Spermatophyta</taxon>
        <taxon>Magnoliopsida</taxon>
        <taxon>eudicotyledons</taxon>
        <taxon>Gunneridae</taxon>
        <taxon>Pentapetalae</taxon>
        <taxon>rosids</taxon>
        <taxon>malvids</taxon>
        <taxon>Myrtales</taxon>
        <taxon>Melastomataceae</taxon>
        <taxon>Melastomatoideae</taxon>
        <taxon>Melastomateae</taxon>
        <taxon>Melastoma</taxon>
    </lineage>
</organism>
<proteinExistence type="predicted"/>